<reference evidence="1" key="2">
    <citation type="submission" date="2010-03" db="EMBL/GenBank/DDBJ databases">
        <authorList>
            <person name="Pajon A."/>
        </authorList>
    </citation>
    <scope>NUCLEOTIDE SEQUENCE</scope>
    <source>
        <strain evidence="1">Type strain: 18P13</strain>
    </source>
</reference>
<sequence>MCNAFFTKLCELLKSFCG</sequence>
<evidence type="ECO:0000313" key="1">
    <source>
        <dbReference type="EMBL" id="CBL16696.1"/>
    </source>
</evidence>
<dbReference type="HOGENOM" id="CLU_3430875_0_0_9"/>
<dbReference type="AlphaFoldDB" id="D4LAQ1"/>
<dbReference type="KEGG" id="rch:RUM_04660"/>
<gene>
    <name evidence="1" type="ordered locus">RUM_04660</name>
</gene>
<accession>D4LAQ1</accession>
<organism evidence="1 2">
    <name type="scientific">Ruminococcus champanellensis (strain DSM 18848 / JCM 17042 / KCTC 15320 / 18P13)</name>
    <dbReference type="NCBI Taxonomy" id="213810"/>
    <lineage>
        <taxon>Bacteria</taxon>
        <taxon>Bacillati</taxon>
        <taxon>Bacillota</taxon>
        <taxon>Clostridia</taxon>
        <taxon>Eubacteriales</taxon>
        <taxon>Oscillospiraceae</taxon>
        <taxon>Ruminococcus</taxon>
    </lineage>
</organism>
<dbReference type="EMBL" id="FP929052">
    <property type="protein sequence ID" value="CBL16696.1"/>
    <property type="molecule type" value="Genomic_DNA"/>
</dbReference>
<reference evidence="1" key="1">
    <citation type="submission" date="2010-03" db="EMBL/GenBank/DDBJ databases">
        <title>The genome sequence of Ruminococcus sp. 18P13.</title>
        <authorList>
            <consortium name="metaHIT consortium -- http://www.metahit.eu/"/>
            <person name="Pajon A."/>
            <person name="Turner K."/>
            <person name="Parkhill J."/>
            <person name="Bernalier A."/>
        </authorList>
    </citation>
    <scope>NUCLEOTIDE SEQUENCE [LARGE SCALE GENOMIC DNA]</scope>
    <source>
        <strain evidence="1">Type strain: 18P13</strain>
    </source>
</reference>
<name>D4LAQ1_RUMC1</name>
<evidence type="ECO:0000313" key="2">
    <source>
        <dbReference type="Proteomes" id="UP000007054"/>
    </source>
</evidence>
<keyword evidence="2" id="KW-1185">Reference proteome</keyword>
<protein>
    <submittedName>
        <fullName evidence="1">Uncharacterized protein</fullName>
    </submittedName>
</protein>
<dbReference type="Proteomes" id="UP000007054">
    <property type="component" value="Chromosome"/>
</dbReference>
<proteinExistence type="predicted"/>